<accession>A0A8J3L2K2</accession>
<dbReference type="RefSeq" id="WP_203698025.1">
    <property type="nucleotide sequence ID" value="NZ_BAAALC010000003.1"/>
</dbReference>
<sequence>MRRQTAPCRRALCGHVGTIHAVNTRRGRKEYGRCLRQGCQCRFYKDPASLLDRILNAVAAVASLLPPTYGRKP</sequence>
<comment type="caution">
    <text evidence="1">The sequence shown here is derived from an EMBL/GenBank/DDBJ whole genome shotgun (WGS) entry which is preliminary data.</text>
</comment>
<reference evidence="1 2" key="1">
    <citation type="submission" date="2021-01" db="EMBL/GenBank/DDBJ databases">
        <title>Whole genome shotgun sequence of Catellatospora coxensis NBRC 107359.</title>
        <authorList>
            <person name="Komaki H."/>
            <person name="Tamura T."/>
        </authorList>
    </citation>
    <scope>NUCLEOTIDE SEQUENCE [LARGE SCALE GENOMIC DNA]</scope>
    <source>
        <strain evidence="1 2">NBRC 107359</strain>
    </source>
</reference>
<dbReference type="EMBL" id="BONI01000082">
    <property type="protein sequence ID" value="GIG10184.1"/>
    <property type="molecule type" value="Genomic_DNA"/>
</dbReference>
<dbReference type="AlphaFoldDB" id="A0A8J3L2K2"/>
<proteinExistence type="predicted"/>
<evidence type="ECO:0000313" key="2">
    <source>
        <dbReference type="Proteomes" id="UP000630887"/>
    </source>
</evidence>
<name>A0A8J3L2K2_9ACTN</name>
<gene>
    <name evidence="1" type="ORF">Cco03nite_68840</name>
</gene>
<keyword evidence="2" id="KW-1185">Reference proteome</keyword>
<organism evidence="1 2">
    <name type="scientific">Catellatospora coxensis</name>
    <dbReference type="NCBI Taxonomy" id="310354"/>
    <lineage>
        <taxon>Bacteria</taxon>
        <taxon>Bacillati</taxon>
        <taxon>Actinomycetota</taxon>
        <taxon>Actinomycetes</taxon>
        <taxon>Micromonosporales</taxon>
        <taxon>Micromonosporaceae</taxon>
        <taxon>Catellatospora</taxon>
    </lineage>
</organism>
<protein>
    <submittedName>
        <fullName evidence="1">Uncharacterized protein</fullName>
    </submittedName>
</protein>
<dbReference type="Proteomes" id="UP000630887">
    <property type="component" value="Unassembled WGS sequence"/>
</dbReference>
<evidence type="ECO:0000313" key="1">
    <source>
        <dbReference type="EMBL" id="GIG10184.1"/>
    </source>
</evidence>